<evidence type="ECO:0000313" key="3">
    <source>
        <dbReference type="Proteomes" id="UP000199041"/>
    </source>
</evidence>
<proteinExistence type="predicted"/>
<name>A0A1H3WNY2_9BACT</name>
<organism evidence="2 3">
    <name type="scientific">Arachidicoccus rhizosphaerae</name>
    <dbReference type="NCBI Taxonomy" id="551991"/>
    <lineage>
        <taxon>Bacteria</taxon>
        <taxon>Pseudomonadati</taxon>
        <taxon>Bacteroidota</taxon>
        <taxon>Chitinophagia</taxon>
        <taxon>Chitinophagales</taxon>
        <taxon>Chitinophagaceae</taxon>
        <taxon>Arachidicoccus</taxon>
    </lineage>
</organism>
<reference evidence="2 3" key="1">
    <citation type="submission" date="2016-10" db="EMBL/GenBank/DDBJ databases">
        <authorList>
            <person name="de Groot N.N."/>
        </authorList>
    </citation>
    <scope>NUCLEOTIDE SEQUENCE [LARGE SCALE GENOMIC DNA]</scope>
    <source>
        <strain evidence="2 3">Vu-144</strain>
    </source>
</reference>
<protein>
    <submittedName>
        <fullName evidence="2">Gliding motility-associated lipoprotein GldH</fullName>
    </submittedName>
</protein>
<evidence type="ECO:0000256" key="1">
    <source>
        <dbReference type="SAM" id="MobiDB-lite"/>
    </source>
</evidence>
<evidence type="ECO:0000313" key="2">
    <source>
        <dbReference type="EMBL" id="SDZ87898.1"/>
    </source>
</evidence>
<dbReference type="AlphaFoldDB" id="A0A1H3WNY2"/>
<keyword evidence="2" id="KW-0449">Lipoprotein</keyword>
<dbReference type="InterPro" id="IPR020018">
    <property type="entry name" value="Motility-assoc_lipoprot_GldH"/>
</dbReference>
<dbReference type="PROSITE" id="PS51257">
    <property type="entry name" value="PROKAR_LIPOPROTEIN"/>
    <property type="match status" value="1"/>
</dbReference>
<dbReference type="EMBL" id="FNQY01000003">
    <property type="protein sequence ID" value="SDZ87898.1"/>
    <property type="molecule type" value="Genomic_DNA"/>
</dbReference>
<sequence>MHRPYIYIPVRLNHWLRQYGCLLAVSVMLVMGQGCSDQLTRQEKLANLPDQLWPQRLQPWIHMQIQDSTIAYRLYAVIRHTEAFKYDNLLLRYGYIAPGDSAVYHEVNLPLAKNDQWLGDTLGSIIETRVRLNRAPQKMPVGDNGFVLQHMMPDEPLVGILQIGIRLEAVSLPENGTVAGRTALPDTDSTGGGHRSDTLISAHGAKEKRVK</sequence>
<dbReference type="STRING" id="551991.SAMN05192529_103122"/>
<feature type="region of interest" description="Disordered" evidence="1">
    <location>
        <begin position="178"/>
        <end position="211"/>
    </location>
</feature>
<keyword evidence="3" id="KW-1185">Reference proteome</keyword>
<gene>
    <name evidence="2" type="ORF">SAMN05192529_103122</name>
</gene>
<accession>A0A1H3WNY2</accession>
<dbReference type="RefSeq" id="WP_091393962.1">
    <property type="nucleotide sequence ID" value="NZ_FNQY01000003.1"/>
</dbReference>
<dbReference type="Pfam" id="PF14109">
    <property type="entry name" value="GldH_lipo"/>
    <property type="match status" value="1"/>
</dbReference>
<dbReference type="Proteomes" id="UP000199041">
    <property type="component" value="Unassembled WGS sequence"/>
</dbReference>
<dbReference type="OrthoDB" id="982482at2"/>